<name>A0AAW2FDW0_9HYME</name>
<dbReference type="Proteomes" id="UP001430953">
    <property type="component" value="Unassembled WGS sequence"/>
</dbReference>
<evidence type="ECO:0000313" key="2">
    <source>
        <dbReference type="EMBL" id="KAL0113673.1"/>
    </source>
</evidence>
<evidence type="ECO:0000313" key="3">
    <source>
        <dbReference type="Proteomes" id="UP001430953"/>
    </source>
</evidence>
<feature type="compositionally biased region" description="Basic residues" evidence="1">
    <location>
        <begin position="1"/>
        <end position="11"/>
    </location>
</feature>
<evidence type="ECO:0000256" key="1">
    <source>
        <dbReference type="SAM" id="MobiDB-lite"/>
    </source>
</evidence>
<sequence length="81" mass="9785">MKKKKKKKKKKELQTRRRKLETPRADASLRSRKLMRTLTEKSANKSLRGVKSSPRREIRETVRRNLPLSNRQRNNYPMTQH</sequence>
<organism evidence="2 3">
    <name type="scientific">Cardiocondyla obscurior</name>
    <dbReference type="NCBI Taxonomy" id="286306"/>
    <lineage>
        <taxon>Eukaryota</taxon>
        <taxon>Metazoa</taxon>
        <taxon>Ecdysozoa</taxon>
        <taxon>Arthropoda</taxon>
        <taxon>Hexapoda</taxon>
        <taxon>Insecta</taxon>
        <taxon>Pterygota</taxon>
        <taxon>Neoptera</taxon>
        <taxon>Endopterygota</taxon>
        <taxon>Hymenoptera</taxon>
        <taxon>Apocrita</taxon>
        <taxon>Aculeata</taxon>
        <taxon>Formicoidea</taxon>
        <taxon>Formicidae</taxon>
        <taxon>Myrmicinae</taxon>
        <taxon>Cardiocondyla</taxon>
    </lineage>
</organism>
<accession>A0AAW2FDW0</accession>
<protein>
    <submittedName>
        <fullName evidence="2">Uncharacterized protein</fullName>
    </submittedName>
</protein>
<feature type="region of interest" description="Disordered" evidence="1">
    <location>
        <begin position="1"/>
        <end position="81"/>
    </location>
</feature>
<dbReference type="EMBL" id="JADYXP020000012">
    <property type="protein sequence ID" value="KAL0113673.1"/>
    <property type="molecule type" value="Genomic_DNA"/>
</dbReference>
<feature type="compositionally biased region" description="Basic and acidic residues" evidence="1">
    <location>
        <begin position="12"/>
        <end position="29"/>
    </location>
</feature>
<keyword evidence="3" id="KW-1185">Reference proteome</keyword>
<gene>
    <name evidence="2" type="ORF">PUN28_012662</name>
</gene>
<proteinExistence type="predicted"/>
<comment type="caution">
    <text evidence="2">The sequence shown here is derived from an EMBL/GenBank/DDBJ whole genome shotgun (WGS) entry which is preliminary data.</text>
</comment>
<feature type="compositionally biased region" description="Basic and acidic residues" evidence="1">
    <location>
        <begin position="54"/>
        <end position="63"/>
    </location>
</feature>
<feature type="compositionally biased region" description="Polar residues" evidence="1">
    <location>
        <begin position="67"/>
        <end position="81"/>
    </location>
</feature>
<reference evidence="2 3" key="1">
    <citation type="submission" date="2023-03" db="EMBL/GenBank/DDBJ databases">
        <title>High recombination rates correlate with genetic variation in Cardiocondyla obscurior ants.</title>
        <authorList>
            <person name="Errbii M."/>
        </authorList>
    </citation>
    <scope>NUCLEOTIDE SEQUENCE [LARGE SCALE GENOMIC DNA]</scope>
    <source>
        <strain evidence="2">Alpha-2009</strain>
        <tissue evidence="2">Whole body</tissue>
    </source>
</reference>
<dbReference type="AlphaFoldDB" id="A0AAW2FDW0"/>